<keyword evidence="7" id="KW-1185">Reference proteome</keyword>
<evidence type="ECO:0000256" key="2">
    <source>
        <dbReference type="ARBA" id="ARBA00023125"/>
    </source>
</evidence>
<dbReference type="Gene3D" id="1.10.357.10">
    <property type="entry name" value="Tetracycline Repressor, domain 2"/>
    <property type="match status" value="1"/>
</dbReference>
<dbReference type="RefSeq" id="WP_214790693.1">
    <property type="nucleotide sequence ID" value="NZ_JANIEL010000011.1"/>
</dbReference>
<evidence type="ECO:0000313" key="7">
    <source>
        <dbReference type="Proteomes" id="UP001596439"/>
    </source>
</evidence>
<dbReference type="Proteomes" id="UP001596439">
    <property type="component" value="Unassembled WGS sequence"/>
</dbReference>
<dbReference type="PANTHER" id="PTHR47506:SF1">
    <property type="entry name" value="HTH-TYPE TRANSCRIPTIONAL REGULATOR YJDC"/>
    <property type="match status" value="1"/>
</dbReference>
<name>A0ABW2PNC4_9BACL</name>
<dbReference type="SUPFAM" id="SSF48498">
    <property type="entry name" value="Tetracyclin repressor-like, C-terminal domain"/>
    <property type="match status" value="1"/>
</dbReference>
<keyword evidence="2 4" id="KW-0238">DNA-binding</keyword>
<dbReference type="PANTHER" id="PTHR47506">
    <property type="entry name" value="TRANSCRIPTIONAL REGULATORY PROTEIN"/>
    <property type="match status" value="1"/>
</dbReference>
<evidence type="ECO:0000259" key="5">
    <source>
        <dbReference type="PROSITE" id="PS50977"/>
    </source>
</evidence>
<sequence length="193" mass="22618">MNTKDKIMQSARTRFAREGYEGLSLAAVAEDVGIRKASLYAHIDGKEQLFKQVVTDMANRYEEAWRQTCEDTVNRSPLERIDSIVRTLTSFFSDHETWMLTKRMLLVPPPEFRDYIEEVIGKVETELKGFEKEQFRLAMERGDLPSQRLDELYAAYYCFLDGALLSLFTFEDDREMRQRAAFRIFKKGVGWNE</sequence>
<dbReference type="InterPro" id="IPR009057">
    <property type="entry name" value="Homeodomain-like_sf"/>
</dbReference>
<dbReference type="SUPFAM" id="SSF46689">
    <property type="entry name" value="Homeodomain-like"/>
    <property type="match status" value="1"/>
</dbReference>
<reference evidence="7" key="1">
    <citation type="journal article" date="2019" name="Int. J. Syst. Evol. Microbiol.">
        <title>The Global Catalogue of Microorganisms (GCM) 10K type strain sequencing project: providing services to taxonomists for standard genome sequencing and annotation.</title>
        <authorList>
            <consortium name="The Broad Institute Genomics Platform"/>
            <consortium name="The Broad Institute Genome Sequencing Center for Infectious Disease"/>
            <person name="Wu L."/>
            <person name="Ma J."/>
        </authorList>
    </citation>
    <scope>NUCLEOTIDE SEQUENCE [LARGE SCALE GENOMIC DNA]</scope>
    <source>
        <strain evidence="7">CCUG 55590</strain>
    </source>
</reference>
<dbReference type="PROSITE" id="PS50977">
    <property type="entry name" value="HTH_TETR_2"/>
    <property type="match status" value="1"/>
</dbReference>
<dbReference type="EMBL" id="JBHTCE010000003">
    <property type="protein sequence ID" value="MFC7390979.1"/>
    <property type="molecule type" value="Genomic_DNA"/>
</dbReference>
<protein>
    <submittedName>
        <fullName evidence="6">TetR/AcrR family transcriptional regulator</fullName>
    </submittedName>
</protein>
<comment type="caution">
    <text evidence="6">The sequence shown here is derived from an EMBL/GenBank/DDBJ whole genome shotgun (WGS) entry which is preliminary data.</text>
</comment>
<evidence type="ECO:0000256" key="3">
    <source>
        <dbReference type="ARBA" id="ARBA00023163"/>
    </source>
</evidence>
<organism evidence="6 7">
    <name type="scientific">Exiguobacterium aestuarii</name>
    <dbReference type="NCBI Taxonomy" id="273527"/>
    <lineage>
        <taxon>Bacteria</taxon>
        <taxon>Bacillati</taxon>
        <taxon>Bacillota</taxon>
        <taxon>Bacilli</taxon>
        <taxon>Bacillales</taxon>
        <taxon>Bacillales Family XII. Incertae Sedis</taxon>
        <taxon>Exiguobacterium</taxon>
    </lineage>
</organism>
<keyword evidence="3" id="KW-0804">Transcription</keyword>
<dbReference type="Pfam" id="PF00440">
    <property type="entry name" value="TetR_N"/>
    <property type="match status" value="1"/>
</dbReference>
<feature type="DNA-binding region" description="H-T-H motif" evidence="4">
    <location>
        <begin position="24"/>
        <end position="43"/>
    </location>
</feature>
<dbReference type="InterPro" id="IPR036271">
    <property type="entry name" value="Tet_transcr_reg_TetR-rel_C_sf"/>
</dbReference>
<dbReference type="InterPro" id="IPR001647">
    <property type="entry name" value="HTH_TetR"/>
</dbReference>
<dbReference type="PRINTS" id="PR00455">
    <property type="entry name" value="HTHTETR"/>
</dbReference>
<proteinExistence type="predicted"/>
<evidence type="ECO:0000313" key="6">
    <source>
        <dbReference type="EMBL" id="MFC7390979.1"/>
    </source>
</evidence>
<evidence type="ECO:0000256" key="1">
    <source>
        <dbReference type="ARBA" id="ARBA00023015"/>
    </source>
</evidence>
<feature type="domain" description="HTH tetR-type" evidence="5">
    <location>
        <begin position="1"/>
        <end position="61"/>
    </location>
</feature>
<dbReference type="Gene3D" id="1.10.10.60">
    <property type="entry name" value="Homeodomain-like"/>
    <property type="match status" value="1"/>
</dbReference>
<accession>A0ABW2PNC4</accession>
<keyword evidence="1" id="KW-0805">Transcription regulation</keyword>
<gene>
    <name evidence="6" type="ORF">ACFQO8_12620</name>
</gene>
<evidence type="ECO:0000256" key="4">
    <source>
        <dbReference type="PROSITE-ProRule" id="PRU00335"/>
    </source>
</evidence>